<proteinExistence type="inferred from homology"/>
<evidence type="ECO:0000256" key="12">
    <source>
        <dbReference type="SAM" id="Phobius"/>
    </source>
</evidence>
<evidence type="ECO:0000256" key="5">
    <source>
        <dbReference type="ARBA" id="ARBA00022692"/>
    </source>
</evidence>
<dbReference type="PRINTS" id="PR00123">
    <property type="entry name" value="ATPASEA"/>
</dbReference>
<dbReference type="InterPro" id="IPR045083">
    <property type="entry name" value="ATP_synth_F0_asu_bact/mt"/>
</dbReference>
<feature type="transmembrane region" description="Helical" evidence="12">
    <location>
        <begin position="102"/>
        <end position="121"/>
    </location>
</feature>
<dbReference type="InterPro" id="IPR023011">
    <property type="entry name" value="ATP_synth_F0_asu_AS"/>
</dbReference>
<geneLocation type="mitochondrion" evidence="13"/>
<feature type="transmembrane region" description="Helical" evidence="12">
    <location>
        <begin position="198"/>
        <end position="226"/>
    </location>
</feature>
<keyword evidence="4" id="KW-0138">CF(0)</keyword>
<gene>
    <name evidence="13" type="primary">atp6</name>
</gene>
<feature type="transmembrane region" description="Helical" evidence="12">
    <location>
        <begin position="72"/>
        <end position="90"/>
    </location>
</feature>
<accession>A0A3Q8HCX0</accession>
<reference evidence="13" key="1">
    <citation type="journal article" date="2019" name="Genome Biol. Evol.">
        <title>Mitogenomics Reveals a Novel Genetic Code in Hemichordata.</title>
        <authorList>
            <person name="Li Y."/>
            <person name="Kocot K.M."/>
            <person name="Tassia M.G."/>
            <person name="Cannon J.T."/>
            <person name="Bernt M."/>
            <person name="Halanych K.M."/>
        </authorList>
    </citation>
    <scope>NUCLEOTIDE SEQUENCE</scope>
</reference>
<evidence type="ECO:0000256" key="2">
    <source>
        <dbReference type="ARBA" id="ARBA00006810"/>
    </source>
</evidence>
<dbReference type="GO" id="GO:0005743">
    <property type="term" value="C:mitochondrial inner membrane"/>
    <property type="evidence" value="ECO:0007669"/>
    <property type="project" value="UniProtKB-SubCell"/>
</dbReference>
<dbReference type="PANTHER" id="PTHR11410:SF0">
    <property type="entry name" value="ATP SYNTHASE SUBUNIT A"/>
    <property type="match status" value="1"/>
</dbReference>
<evidence type="ECO:0000256" key="6">
    <source>
        <dbReference type="ARBA" id="ARBA00022781"/>
    </source>
</evidence>
<evidence type="ECO:0000256" key="11">
    <source>
        <dbReference type="RuleBase" id="RU004450"/>
    </source>
</evidence>
<evidence type="ECO:0000256" key="7">
    <source>
        <dbReference type="ARBA" id="ARBA00022989"/>
    </source>
</evidence>
<dbReference type="PANTHER" id="PTHR11410">
    <property type="entry name" value="ATP SYNTHASE SUBUNIT A"/>
    <property type="match status" value="1"/>
</dbReference>
<organism evidence="13">
    <name type="scientific">Schizocardium brasiliense</name>
    <dbReference type="NCBI Taxonomy" id="1443243"/>
    <lineage>
        <taxon>Eukaryota</taxon>
        <taxon>Metazoa</taxon>
        <taxon>Hemichordata</taxon>
        <taxon>Enteropneusta</taxon>
        <taxon>Spengelidae</taxon>
        <taxon>Schizocardium</taxon>
    </lineage>
</organism>
<dbReference type="InterPro" id="IPR035908">
    <property type="entry name" value="F0_ATP_A_sf"/>
</dbReference>
<dbReference type="GO" id="GO:0045259">
    <property type="term" value="C:proton-transporting ATP synthase complex"/>
    <property type="evidence" value="ECO:0007669"/>
    <property type="project" value="UniProtKB-KW"/>
</dbReference>
<dbReference type="AlphaFoldDB" id="A0A3Q8HCX0"/>
<keyword evidence="10" id="KW-0066">ATP synthesis</keyword>
<keyword evidence="13" id="KW-0496">Mitochondrion</keyword>
<comment type="subcellular location">
    <subcellularLocation>
        <location evidence="1">Membrane</location>
        <topology evidence="1">Multi-pass membrane protein</topology>
    </subcellularLocation>
    <subcellularLocation>
        <location evidence="11">Mitochondrion inner membrane</location>
        <topology evidence="11">Multi-pass membrane protein</topology>
    </subcellularLocation>
</comment>
<keyword evidence="7 12" id="KW-1133">Transmembrane helix</keyword>
<evidence type="ECO:0000313" key="13">
    <source>
        <dbReference type="EMBL" id="AXY64143.1"/>
    </source>
</evidence>
<keyword evidence="8" id="KW-0406">Ion transport</keyword>
<evidence type="ECO:0000256" key="9">
    <source>
        <dbReference type="ARBA" id="ARBA00023136"/>
    </source>
</evidence>
<dbReference type="GO" id="GO:0046933">
    <property type="term" value="F:proton-transporting ATP synthase activity, rotational mechanism"/>
    <property type="evidence" value="ECO:0007669"/>
    <property type="project" value="TreeGrafter"/>
</dbReference>
<feature type="transmembrane region" description="Helical" evidence="12">
    <location>
        <begin position="15"/>
        <end position="36"/>
    </location>
</feature>
<keyword evidence="3" id="KW-0813">Transport</keyword>
<evidence type="ECO:0000256" key="1">
    <source>
        <dbReference type="ARBA" id="ARBA00004141"/>
    </source>
</evidence>
<evidence type="ECO:0000256" key="3">
    <source>
        <dbReference type="ARBA" id="ARBA00022448"/>
    </source>
</evidence>
<name>A0A3Q8HCX0_9BILA</name>
<keyword evidence="6" id="KW-0375">Hydrogen ion transport</keyword>
<dbReference type="CDD" id="cd00310">
    <property type="entry name" value="ATP-synt_Fo_a_6"/>
    <property type="match status" value="1"/>
</dbReference>
<sequence>MTMSLSLFDQFNPPIVLLLPMIVLATVFAPTWLSLLFSPNWLSTRLNFLMTSLANALPPLVLRAAGPGSAPWAAPVFALFITLLSMNLLGLAPHSFTPTSHLSLTFSLALPLWLGATILGFRRNFNYRLSHLVPQGTPPALIPLMVWIETLSLLAQPLALALRLAANLTAGHLLIFLLSATAWLLTPVMPVVGTLTSVVLVLLFLLEIAVACIQAYVFTALTSFYLQQNLT</sequence>
<keyword evidence="9 12" id="KW-0472">Membrane</keyword>
<dbReference type="RefSeq" id="YP_009543756.1">
    <property type="nucleotide sequence ID" value="NC_040108.1"/>
</dbReference>
<feature type="transmembrane region" description="Helical" evidence="12">
    <location>
        <begin position="173"/>
        <end position="192"/>
    </location>
</feature>
<evidence type="ECO:0000256" key="8">
    <source>
        <dbReference type="ARBA" id="ARBA00023065"/>
    </source>
</evidence>
<evidence type="ECO:0000256" key="10">
    <source>
        <dbReference type="ARBA" id="ARBA00023310"/>
    </source>
</evidence>
<dbReference type="SUPFAM" id="SSF81336">
    <property type="entry name" value="F1F0 ATP synthase subunit A"/>
    <property type="match status" value="1"/>
</dbReference>
<comment type="similarity">
    <text evidence="2">Belongs to the ATPase A chain family.</text>
</comment>
<dbReference type="Pfam" id="PF00119">
    <property type="entry name" value="ATP-synt_A"/>
    <property type="match status" value="1"/>
</dbReference>
<evidence type="ECO:0000256" key="4">
    <source>
        <dbReference type="ARBA" id="ARBA00022547"/>
    </source>
</evidence>
<dbReference type="NCBIfam" id="TIGR01131">
    <property type="entry name" value="ATP_synt_6_or_A"/>
    <property type="match status" value="1"/>
</dbReference>
<protein>
    <recommendedName>
        <fullName evidence="11">ATP synthase subunit a</fullName>
    </recommendedName>
</protein>
<dbReference type="Gene3D" id="1.20.120.220">
    <property type="entry name" value="ATP synthase, F0 complex, subunit A"/>
    <property type="match status" value="1"/>
</dbReference>
<dbReference type="PROSITE" id="PS00449">
    <property type="entry name" value="ATPASE_A"/>
    <property type="match status" value="1"/>
</dbReference>
<keyword evidence="5 12" id="KW-0812">Transmembrane</keyword>
<dbReference type="GeneID" id="38574112"/>
<dbReference type="EMBL" id="MH841936">
    <property type="protein sequence ID" value="AXY64143.1"/>
    <property type="molecule type" value="Genomic_DNA"/>
</dbReference>
<dbReference type="InterPro" id="IPR000568">
    <property type="entry name" value="ATP_synth_F0_asu"/>
</dbReference>